<feature type="transmembrane region" description="Helical" evidence="6">
    <location>
        <begin position="159"/>
        <end position="179"/>
    </location>
</feature>
<feature type="transmembrane region" description="Helical" evidence="6">
    <location>
        <begin position="338"/>
        <end position="362"/>
    </location>
</feature>
<feature type="transmembrane region" description="Helical" evidence="6">
    <location>
        <begin position="199"/>
        <end position="217"/>
    </location>
</feature>
<keyword evidence="4 6" id="KW-1133">Transmembrane helix</keyword>
<proteinExistence type="predicted"/>
<comment type="subcellular location">
    <subcellularLocation>
        <location evidence="1">Cell membrane</location>
        <topology evidence="1">Multi-pass membrane protein</topology>
    </subcellularLocation>
</comment>
<dbReference type="Pfam" id="PF13520">
    <property type="entry name" value="AA_permease_2"/>
    <property type="match status" value="1"/>
</dbReference>
<keyword evidence="3 6" id="KW-0812">Transmembrane</keyword>
<keyword evidence="8" id="KW-1185">Reference proteome</keyword>
<evidence type="ECO:0000256" key="4">
    <source>
        <dbReference type="ARBA" id="ARBA00022989"/>
    </source>
</evidence>
<feature type="transmembrane region" description="Helical" evidence="6">
    <location>
        <begin position="438"/>
        <end position="461"/>
    </location>
</feature>
<feature type="transmembrane region" description="Helical" evidence="6">
    <location>
        <begin position="128"/>
        <end position="147"/>
    </location>
</feature>
<name>A0A0M9GCY7_9PSED</name>
<comment type="caution">
    <text evidence="7">The sequence shown here is derived from an EMBL/GenBank/DDBJ whole genome shotgun (WGS) entry which is preliminary data.</text>
</comment>
<evidence type="ECO:0000256" key="3">
    <source>
        <dbReference type="ARBA" id="ARBA00022692"/>
    </source>
</evidence>
<evidence type="ECO:0000256" key="5">
    <source>
        <dbReference type="ARBA" id="ARBA00023136"/>
    </source>
</evidence>
<sequence length="479" mass="51056">MSANIQTTGTLRKNALGMWSIVFFVIATNGPLTGLVGVVPTAILMGNGIGLPGVFLLAGLVYLLFAVGFVAMGRYVRNAGAFYAYVSSGLGRPCGTASAFLAITAYAGMQIACYGLIGFFTAQALESFGISLSWWAASMGYAALILCFGTRNVEFNGRFLAWLMLAELLVIAVFDLAVIVHQGGPEGFSLAPLQPSNVLAPGLGAALVFVGGAFMGFETTAIYAEEAREPHKTLPRATFLALLIIMGFYALSSWLMIVAIGPSHATAFIEQDPGAVWFRLANEWVGPLLADSIHVLLITSLFAVLLSFHNSLSRYLFALGRERVLPRVFALTHARHQTPWLASIFQTALVLLIIAACAVQGADPITQVLPLGSAPATLGILAVQAMTSVSVIAFFRRDARGSHLWQRLIAPLLSAGALGYGIYLIVINMALLTGGESIFNQLIPLGMLGVALSGLLLAGYLRWRRPVVYQNLGRVLSEV</sequence>
<dbReference type="GO" id="GO:0005886">
    <property type="term" value="C:plasma membrane"/>
    <property type="evidence" value="ECO:0007669"/>
    <property type="project" value="UniProtKB-SubCell"/>
</dbReference>
<organism evidence="7 8">
    <name type="scientific">Pseudomonas asplenii</name>
    <dbReference type="NCBI Taxonomy" id="53407"/>
    <lineage>
        <taxon>Bacteria</taxon>
        <taxon>Pseudomonadati</taxon>
        <taxon>Pseudomonadota</taxon>
        <taxon>Gammaproteobacteria</taxon>
        <taxon>Pseudomonadales</taxon>
        <taxon>Pseudomonadaceae</taxon>
        <taxon>Pseudomonas</taxon>
    </lineage>
</organism>
<dbReference type="InterPro" id="IPR002293">
    <property type="entry name" value="AA/rel_permease1"/>
</dbReference>
<feature type="transmembrane region" description="Helical" evidence="6">
    <location>
        <begin position="238"/>
        <end position="260"/>
    </location>
</feature>
<dbReference type="Gene3D" id="1.20.1740.10">
    <property type="entry name" value="Amino acid/polyamine transporter I"/>
    <property type="match status" value="1"/>
</dbReference>
<evidence type="ECO:0000256" key="1">
    <source>
        <dbReference type="ARBA" id="ARBA00004651"/>
    </source>
</evidence>
<reference evidence="7 8" key="1">
    <citation type="journal article" date="2015" name="PLoS ONE">
        <title>Rice-Infecting Pseudomonas Genomes Are Highly Accessorized and Harbor Multiple Putative Virulence Mechanisms to Cause Sheath Brown Rot.</title>
        <authorList>
            <person name="Quibod I.L."/>
            <person name="Grande G."/>
            <person name="Oreiro E.G."/>
            <person name="Borja F.N."/>
            <person name="Dossa G.S."/>
            <person name="Mauleon R."/>
            <person name="Cruz C.V."/>
            <person name="Oliva R."/>
        </authorList>
    </citation>
    <scope>NUCLEOTIDE SEQUENCE [LARGE SCALE GENOMIC DNA]</scope>
    <source>
        <strain evidence="7 8">IRRI 6609</strain>
    </source>
</reference>
<gene>
    <name evidence="7" type="ORF">PF66_05498</name>
</gene>
<dbReference type="PANTHER" id="PTHR42770">
    <property type="entry name" value="AMINO ACID TRANSPORTER-RELATED"/>
    <property type="match status" value="1"/>
</dbReference>
<feature type="transmembrane region" description="Helical" evidence="6">
    <location>
        <begin position="293"/>
        <end position="317"/>
    </location>
</feature>
<feature type="transmembrane region" description="Helical" evidence="6">
    <location>
        <begin position="49"/>
        <end position="76"/>
    </location>
</feature>
<feature type="transmembrane region" description="Helical" evidence="6">
    <location>
        <begin position="408"/>
        <end position="432"/>
    </location>
</feature>
<feature type="transmembrane region" description="Helical" evidence="6">
    <location>
        <begin position="97"/>
        <end position="122"/>
    </location>
</feature>
<evidence type="ECO:0000313" key="8">
    <source>
        <dbReference type="Proteomes" id="UP000037931"/>
    </source>
</evidence>
<dbReference type="PANTHER" id="PTHR42770:SF16">
    <property type="entry name" value="AMINO ACID PERMEASE"/>
    <property type="match status" value="1"/>
</dbReference>
<dbReference type="OrthoDB" id="9804700at2"/>
<dbReference type="PIRSF" id="PIRSF006060">
    <property type="entry name" value="AA_transporter"/>
    <property type="match status" value="1"/>
</dbReference>
<evidence type="ECO:0000256" key="6">
    <source>
        <dbReference type="SAM" id="Phobius"/>
    </source>
</evidence>
<evidence type="ECO:0000313" key="7">
    <source>
        <dbReference type="EMBL" id="KPA87921.1"/>
    </source>
</evidence>
<evidence type="ECO:0000256" key="2">
    <source>
        <dbReference type="ARBA" id="ARBA00022475"/>
    </source>
</evidence>
<dbReference type="AlphaFoldDB" id="A0A0M9GCY7"/>
<dbReference type="PATRIC" id="fig|50340.43.peg.3212"/>
<dbReference type="EMBL" id="JSYZ01000025">
    <property type="protein sequence ID" value="KPA87921.1"/>
    <property type="molecule type" value="Genomic_DNA"/>
</dbReference>
<feature type="transmembrane region" description="Helical" evidence="6">
    <location>
        <begin position="374"/>
        <end position="396"/>
    </location>
</feature>
<feature type="transmembrane region" description="Helical" evidence="6">
    <location>
        <begin position="21"/>
        <end position="43"/>
    </location>
</feature>
<dbReference type="STRING" id="50340.PF66_05498"/>
<dbReference type="Proteomes" id="UP000037931">
    <property type="component" value="Unassembled WGS sequence"/>
</dbReference>
<keyword evidence="2" id="KW-1003">Cell membrane</keyword>
<dbReference type="InterPro" id="IPR050367">
    <property type="entry name" value="APC_superfamily"/>
</dbReference>
<dbReference type="GO" id="GO:0022857">
    <property type="term" value="F:transmembrane transporter activity"/>
    <property type="evidence" value="ECO:0007669"/>
    <property type="project" value="InterPro"/>
</dbReference>
<dbReference type="RefSeq" id="WP_054064342.1">
    <property type="nucleotide sequence ID" value="NZ_JSYZ01000025.1"/>
</dbReference>
<accession>A0A0M9GCY7</accession>
<keyword evidence="5 6" id="KW-0472">Membrane</keyword>
<protein>
    <submittedName>
        <fullName evidence="7">Amino acid/polyamine/organocation transporter, APC superfamily</fullName>
    </submittedName>
</protein>